<dbReference type="STRING" id="89093.SAMN04488558_11230"/>
<dbReference type="EMBL" id="FOEN01000012">
    <property type="protein sequence ID" value="SEQ47276.1"/>
    <property type="molecule type" value="Genomic_DNA"/>
</dbReference>
<dbReference type="OrthoDB" id="2133857at2"/>
<name>A0A1H9GB16_9LACT</name>
<accession>A0A1H9GB16</accession>
<dbReference type="RefSeq" id="WP_092572594.1">
    <property type="nucleotide sequence ID" value="NZ_FOEN01000012.1"/>
</dbReference>
<reference evidence="1 2" key="1">
    <citation type="submission" date="2016-10" db="EMBL/GenBank/DDBJ databases">
        <authorList>
            <person name="de Groot N.N."/>
        </authorList>
    </citation>
    <scope>NUCLEOTIDE SEQUENCE [LARGE SCALE GENOMIC DNA]</scope>
    <source>
        <strain evidence="1 2">DSM 15695</strain>
    </source>
</reference>
<evidence type="ECO:0000313" key="1">
    <source>
        <dbReference type="EMBL" id="SEQ47276.1"/>
    </source>
</evidence>
<evidence type="ECO:0000313" key="2">
    <source>
        <dbReference type="Proteomes" id="UP000198833"/>
    </source>
</evidence>
<dbReference type="Proteomes" id="UP000198833">
    <property type="component" value="Unassembled WGS sequence"/>
</dbReference>
<keyword evidence="2" id="KW-1185">Reference proteome</keyword>
<sequence length="118" mass="13120">MAYSYCTNVLLGMKDPNLVIHDDLQSEPYHQVKAFRSGSKSTSHELTRDFQSVLTVSGHLTKLPKACRHCGCVNRGSEDMIKNGILSTAILRGQYNLQPVYLKLKNNTTTVNVVAKLP</sequence>
<gene>
    <name evidence="1" type="ORF">SAMN04488558_11230</name>
</gene>
<proteinExistence type="predicted"/>
<organism evidence="1 2">
    <name type="scientific">Ignavigranum ruoffiae</name>
    <dbReference type="NCBI Taxonomy" id="89093"/>
    <lineage>
        <taxon>Bacteria</taxon>
        <taxon>Bacillati</taxon>
        <taxon>Bacillota</taxon>
        <taxon>Bacilli</taxon>
        <taxon>Lactobacillales</taxon>
        <taxon>Aerococcaceae</taxon>
        <taxon>Ignavigranum</taxon>
    </lineage>
</organism>
<protein>
    <submittedName>
        <fullName evidence="1">Uncharacterized protein</fullName>
    </submittedName>
</protein>
<dbReference type="AlphaFoldDB" id="A0A1H9GB16"/>